<sequence>MALRAIQQTSIIPPLYMSCGQCGIGHRMRYHPDTRLRLGTSEIATAPALGAACRPYVAAALRGSSRPHPCGLPARDPAAEAGPDPMFDADQFRQGLLRLVPDLRRSAGTLIQGAEQVDALVQETLIRAWLGQDQYRPRSDLQSWTLAIMRSCLSLSQRETSDELGVIDVATGPQPIDSEWPASKSRSQEE</sequence>
<evidence type="ECO:0000313" key="2">
    <source>
        <dbReference type="EMBL" id="MEE7493525.1"/>
    </source>
</evidence>
<evidence type="ECO:0000313" key="3">
    <source>
        <dbReference type="Proteomes" id="UP001355206"/>
    </source>
</evidence>
<organism evidence="2 3">
    <name type="scientific">Methylobacterium oryzae</name>
    <dbReference type="NCBI Taxonomy" id="334852"/>
    <lineage>
        <taxon>Bacteria</taxon>
        <taxon>Pseudomonadati</taxon>
        <taxon>Pseudomonadota</taxon>
        <taxon>Alphaproteobacteria</taxon>
        <taxon>Hyphomicrobiales</taxon>
        <taxon>Methylobacteriaceae</taxon>
        <taxon>Methylobacterium</taxon>
    </lineage>
</organism>
<protein>
    <submittedName>
        <fullName evidence="2">RNA polymerase subunit sigma-24</fullName>
    </submittedName>
</protein>
<proteinExistence type="predicted"/>
<reference evidence="2 3" key="1">
    <citation type="journal article" date="2012" name="Genet. Mol. Biol.">
        <title>Analysis of 16S rRNA and mxaF genes revealing insights into Methylobacterium niche-specific plant association.</title>
        <authorList>
            <person name="Dourado M.N."/>
            <person name="Andreote F.D."/>
            <person name="Dini-Andreote F."/>
            <person name="Conti R."/>
            <person name="Araujo J.M."/>
            <person name="Araujo W.L."/>
        </authorList>
    </citation>
    <scope>NUCLEOTIDE SEQUENCE [LARGE SCALE GENOMIC DNA]</scope>
    <source>
        <strain evidence="2 3">TC3-10</strain>
    </source>
</reference>
<dbReference type="Proteomes" id="UP001355206">
    <property type="component" value="Unassembled WGS sequence"/>
</dbReference>
<dbReference type="InterPro" id="IPR013325">
    <property type="entry name" value="RNA_pol_sigma_r2"/>
</dbReference>
<feature type="region of interest" description="Disordered" evidence="1">
    <location>
        <begin position="170"/>
        <end position="190"/>
    </location>
</feature>
<keyword evidence="3" id="KW-1185">Reference proteome</keyword>
<dbReference type="SUPFAM" id="SSF88946">
    <property type="entry name" value="Sigma2 domain of RNA polymerase sigma factors"/>
    <property type="match status" value="1"/>
</dbReference>
<evidence type="ECO:0000256" key="1">
    <source>
        <dbReference type="SAM" id="MobiDB-lite"/>
    </source>
</evidence>
<gene>
    <name evidence="2" type="ORF">MOTC310_25000</name>
</gene>
<name>A0ABU7TUE6_9HYPH</name>
<comment type="caution">
    <text evidence="2">The sequence shown here is derived from an EMBL/GenBank/DDBJ whole genome shotgun (WGS) entry which is preliminary data.</text>
</comment>
<dbReference type="EMBL" id="MLCA01000014">
    <property type="protein sequence ID" value="MEE7493525.1"/>
    <property type="molecule type" value="Genomic_DNA"/>
</dbReference>
<dbReference type="Gene3D" id="1.10.1740.10">
    <property type="match status" value="1"/>
</dbReference>
<accession>A0ABU7TUE6</accession>